<dbReference type="PROSITE" id="PS00061">
    <property type="entry name" value="ADH_SHORT"/>
    <property type="match status" value="1"/>
</dbReference>
<gene>
    <name evidence="2" type="ORF">KIPB_003276</name>
</gene>
<dbReference type="InterPro" id="IPR052625">
    <property type="entry name" value="Chl_b_Red"/>
</dbReference>
<dbReference type="InterPro" id="IPR002347">
    <property type="entry name" value="SDR_fam"/>
</dbReference>
<evidence type="ECO:0000313" key="3">
    <source>
        <dbReference type="Proteomes" id="UP000265618"/>
    </source>
</evidence>
<comment type="caution">
    <text evidence="2">The sequence shown here is derived from an EMBL/GenBank/DDBJ whole genome shotgun (WGS) entry which is preliminary data.</text>
</comment>
<dbReference type="GO" id="GO:0010304">
    <property type="term" value="P:PSII associated light-harvesting complex II catabolic process"/>
    <property type="evidence" value="ECO:0007669"/>
    <property type="project" value="TreeGrafter"/>
</dbReference>
<organism evidence="2 3">
    <name type="scientific">Kipferlia bialata</name>
    <dbReference type="NCBI Taxonomy" id="797122"/>
    <lineage>
        <taxon>Eukaryota</taxon>
        <taxon>Metamonada</taxon>
        <taxon>Carpediemonas-like organisms</taxon>
        <taxon>Kipferlia</taxon>
    </lineage>
</organism>
<dbReference type="Pfam" id="PF00106">
    <property type="entry name" value="adh_short"/>
    <property type="match status" value="1"/>
</dbReference>
<keyword evidence="3" id="KW-1185">Reference proteome</keyword>
<protein>
    <submittedName>
        <fullName evidence="2">Short-chain dehydrogenase/reductase SDR</fullName>
    </submittedName>
</protein>
<dbReference type="AlphaFoldDB" id="A0A9K3CS81"/>
<dbReference type="PRINTS" id="PR00080">
    <property type="entry name" value="SDRFAMILY"/>
</dbReference>
<dbReference type="Proteomes" id="UP000265618">
    <property type="component" value="Unassembled WGS sequence"/>
</dbReference>
<comment type="similarity">
    <text evidence="1">Belongs to the short-chain dehydrogenases/reductases (SDR) family.</text>
</comment>
<dbReference type="Gene3D" id="3.40.50.720">
    <property type="entry name" value="NAD(P)-binding Rossmann-like Domain"/>
    <property type="match status" value="1"/>
</dbReference>
<dbReference type="InterPro" id="IPR020904">
    <property type="entry name" value="Sc_DH/Rdtase_CS"/>
</dbReference>
<name>A0A9K3CS81_9EUKA</name>
<dbReference type="SUPFAM" id="SSF51735">
    <property type="entry name" value="NAD(P)-binding Rossmann-fold domains"/>
    <property type="match status" value="1"/>
</dbReference>
<dbReference type="OrthoDB" id="3592703at2759"/>
<dbReference type="GO" id="GO:0034256">
    <property type="term" value="F:chlorophyll(ide) b reductase activity"/>
    <property type="evidence" value="ECO:0007669"/>
    <property type="project" value="TreeGrafter"/>
</dbReference>
<reference evidence="2 3" key="1">
    <citation type="journal article" date="2018" name="PLoS ONE">
        <title>The draft genome of Kipferlia bialata reveals reductive genome evolution in fornicate parasites.</title>
        <authorList>
            <person name="Tanifuji G."/>
            <person name="Takabayashi S."/>
            <person name="Kume K."/>
            <person name="Takagi M."/>
            <person name="Nakayama T."/>
            <person name="Kamikawa R."/>
            <person name="Inagaki Y."/>
            <person name="Hashimoto T."/>
        </authorList>
    </citation>
    <scope>NUCLEOTIDE SEQUENCE [LARGE SCALE GENOMIC DNA]</scope>
    <source>
        <strain evidence="2">NY0173</strain>
    </source>
</reference>
<proteinExistence type="inferred from homology"/>
<dbReference type="PRINTS" id="PR00081">
    <property type="entry name" value="GDHRDH"/>
</dbReference>
<dbReference type="PANTHER" id="PTHR24314:SF21">
    <property type="entry name" value="CHLOROPHYLL(IDE) B REDUCTASE NYC1, CHLOROPLASTIC-RELATED"/>
    <property type="match status" value="1"/>
</dbReference>
<dbReference type="GO" id="GO:0015996">
    <property type="term" value="P:chlorophyll catabolic process"/>
    <property type="evidence" value="ECO:0007669"/>
    <property type="project" value="TreeGrafter"/>
</dbReference>
<evidence type="ECO:0000313" key="2">
    <source>
        <dbReference type="EMBL" id="GIQ82186.1"/>
    </source>
</evidence>
<sequence length="272" mass="29417">MRVVITGGTRGIGLALCRRFLVEGDSVVVTTRSERKVAEMQASLFSDPDVCDRARVMQADVTDFPSLTALVTSAAQWLGGIDMWINNAGINGINVNLVETEPAQIKSVIETNLTGTLLCCRAVLPYMIEKGHGHIFNMDGAGSNGMMTAGYMTYGVSKNAIPYLSKVLGKETKGTGVGIHTISPGMVLTDLLLHDVTPEAVPIFNILAELPSSVADFLVPRIRATKEGSSGTYHKMLTTPKVMWKFLTARSRKGRFFNEEGQYTGTEDIGVL</sequence>
<evidence type="ECO:0000256" key="1">
    <source>
        <dbReference type="RuleBase" id="RU000363"/>
    </source>
</evidence>
<dbReference type="CDD" id="cd05233">
    <property type="entry name" value="SDR_c"/>
    <property type="match status" value="1"/>
</dbReference>
<dbReference type="EMBL" id="BDIP01000615">
    <property type="protein sequence ID" value="GIQ82186.1"/>
    <property type="molecule type" value="Genomic_DNA"/>
</dbReference>
<accession>A0A9K3CS81</accession>
<dbReference type="PANTHER" id="PTHR24314">
    <property type="entry name" value="NON-SPECIFIC LIPID TRANSFER PROTEIN-RELATED"/>
    <property type="match status" value="1"/>
</dbReference>
<dbReference type="InterPro" id="IPR036291">
    <property type="entry name" value="NAD(P)-bd_dom_sf"/>
</dbReference>